<dbReference type="InterPro" id="IPR026995">
    <property type="entry name" value="Astrotactin"/>
</dbReference>
<evidence type="ECO:0000256" key="1">
    <source>
        <dbReference type="SAM" id="MobiDB-lite"/>
    </source>
</evidence>
<dbReference type="PANTHER" id="PTHR16592:SF2">
    <property type="entry name" value="ASTROTACTIN-2"/>
    <property type="match status" value="1"/>
</dbReference>
<gene>
    <name evidence="2" type="ORF">P7K49_001611</name>
</gene>
<feature type="compositionally biased region" description="Basic residues" evidence="1">
    <location>
        <begin position="74"/>
        <end position="83"/>
    </location>
</feature>
<dbReference type="EMBL" id="JASSZA010000001">
    <property type="protein sequence ID" value="KAK2120225.1"/>
    <property type="molecule type" value="Genomic_DNA"/>
</dbReference>
<evidence type="ECO:0000313" key="2">
    <source>
        <dbReference type="EMBL" id="KAK2120225.1"/>
    </source>
</evidence>
<dbReference type="Proteomes" id="UP001266305">
    <property type="component" value="Unassembled WGS sequence"/>
</dbReference>
<keyword evidence="3" id="KW-1185">Reference proteome</keyword>
<accession>A0ABQ9WFL1</accession>
<comment type="caution">
    <text evidence="2">The sequence shown here is derived from an EMBL/GenBank/DDBJ whole genome shotgun (WGS) entry which is preliminary data.</text>
</comment>
<name>A0ABQ9WFL1_SAGOE</name>
<proteinExistence type="predicted"/>
<sequence length="83" mass="9672">MYLPHLLMAPSQALQYQKNQGPKEQGQKSYWFQHIDYRFFSLARGISFGRAKGTSGSEADDETQLTFYTEQYRSRRRSKGNGE</sequence>
<organism evidence="2 3">
    <name type="scientific">Saguinus oedipus</name>
    <name type="common">Cotton-top tamarin</name>
    <name type="synonym">Oedipomidas oedipus</name>
    <dbReference type="NCBI Taxonomy" id="9490"/>
    <lineage>
        <taxon>Eukaryota</taxon>
        <taxon>Metazoa</taxon>
        <taxon>Chordata</taxon>
        <taxon>Craniata</taxon>
        <taxon>Vertebrata</taxon>
        <taxon>Euteleostomi</taxon>
        <taxon>Mammalia</taxon>
        <taxon>Eutheria</taxon>
        <taxon>Euarchontoglires</taxon>
        <taxon>Primates</taxon>
        <taxon>Haplorrhini</taxon>
        <taxon>Platyrrhini</taxon>
        <taxon>Cebidae</taxon>
        <taxon>Callitrichinae</taxon>
        <taxon>Saguinus</taxon>
    </lineage>
</organism>
<reference evidence="2 3" key="1">
    <citation type="submission" date="2023-05" db="EMBL/GenBank/DDBJ databases">
        <title>B98-5 Cell Line De Novo Hybrid Assembly: An Optical Mapping Approach.</title>
        <authorList>
            <person name="Kananen K."/>
            <person name="Auerbach J.A."/>
            <person name="Kautto E."/>
            <person name="Blachly J.S."/>
        </authorList>
    </citation>
    <scope>NUCLEOTIDE SEQUENCE [LARGE SCALE GENOMIC DNA]</scope>
    <source>
        <strain evidence="2">B95-8</strain>
        <tissue evidence="2">Cell line</tissue>
    </source>
</reference>
<feature type="region of interest" description="Disordered" evidence="1">
    <location>
        <begin position="50"/>
        <end position="83"/>
    </location>
</feature>
<evidence type="ECO:0000313" key="3">
    <source>
        <dbReference type="Proteomes" id="UP001266305"/>
    </source>
</evidence>
<dbReference type="PANTHER" id="PTHR16592">
    <property type="entry name" value="ASTROTACTIN-1-LIKE"/>
    <property type="match status" value="1"/>
</dbReference>
<protein>
    <submittedName>
        <fullName evidence="2">Uncharacterized protein</fullName>
    </submittedName>
</protein>